<feature type="transmembrane region" description="Helical" evidence="1">
    <location>
        <begin position="185"/>
        <end position="206"/>
    </location>
</feature>
<reference evidence="3 4" key="1">
    <citation type="submission" date="2016-01" db="EMBL/GenBank/DDBJ databases">
        <authorList>
            <person name="Oliw E.H."/>
        </authorList>
    </citation>
    <scope>NUCLEOTIDE SEQUENCE [LARGE SCALE GENOMIC DNA]</scope>
    <source>
        <strain evidence="3 4">Zutra 3-1</strain>
    </source>
</reference>
<name>A0A1S7RZJ8_9HYPH</name>
<evidence type="ECO:0000313" key="3">
    <source>
        <dbReference type="EMBL" id="CUX60218.1"/>
    </source>
</evidence>
<evidence type="ECO:0000313" key="4">
    <source>
        <dbReference type="Proteomes" id="UP000191987"/>
    </source>
</evidence>
<feature type="transmembrane region" description="Helical" evidence="1">
    <location>
        <begin position="349"/>
        <end position="377"/>
    </location>
</feature>
<dbReference type="Proteomes" id="UP000191987">
    <property type="component" value="Unassembled WGS sequence"/>
</dbReference>
<feature type="transmembrane region" description="Helical" evidence="1">
    <location>
        <begin position="15"/>
        <end position="36"/>
    </location>
</feature>
<dbReference type="Pfam" id="PF01757">
    <property type="entry name" value="Acyl_transf_3"/>
    <property type="match status" value="1"/>
</dbReference>
<dbReference type="NCBIfam" id="NF003014">
    <property type="entry name" value="PRK03854.1"/>
    <property type="match status" value="1"/>
</dbReference>
<evidence type="ECO:0000259" key="2">
    <source>
        <dbReference type="Pfam" id="PF01757"/>
    </source>
</evidence>
<feature type="transmembrane region" description="Helical" evidence="1">
    <location>
        <begin position="48"/>
        <end position="71"/>
    </location>
</feature>
<protein>
    <recommendedName>
        <fullName evidence="2">Acyltransferase 3 domain-containing protein</fullName>
    </recommendedName>
</protein>
<keyword evidence="1" id="KW-0812">Transmembrane</keyword>
<feature type="domain" description="Acyltransferase 3" evidence="2">
    <location>
        <begin position="10"/>
        <end position="363"/>
    </location>
</feature>
<gene>
    <name evidence="3" type="ORF">AGR7C_Lc80193</name>
</gene>
<dbReference type="AlphaFoldDB" id="A0A1S7RZJ8"/>
<dbReference type="GO" id="GO:0016747">
    <property type="term" value="F:acyltransferase activity, transferring groups other than amino-acyl groups"/>
    <property type="evidence" value="ECO:0007669"/>
    <property type="project" value="InterPro"/>
</dbReference>
<feature type="transmembrane region" description="Helical" evidence="1">
    <location>
        <begin position="281"/>
        <end position="299"/>
    </location>
</feature>
<dbReference type="PANTHER" id="PTHR36927:SF1">
    <property type="entry name" value="MDO-LIKE PROTEIN"/>
    <property type="match status" value="1"/>
</dbReference>
<feature type="transmembrane region" description="Helical" evidence="1">
    <location>
        <begin position="320"/>
        <end position="343"/>
    </location>
</feature>
<dbReference type="PANTHER" id="PTHR36927">
    <property type="entry name" value="BLR4337 PROTEIN"/>
    <property type="match status" value="1"/>
</dbReference>
<keyword evidence="1" id="KW-0472">Membrane</keyword>
<dbReference type="InterPro" id="IPR050623">
    <property type="entry name" value="Glucan_succinyl_AcylTrfase"/>
</dbReference>
<dbReference type="RefSeq" id="WP_080819302.1">
    <property type="nucleotide sequence ID" value="NZ_LT009749.1"/>
</dbReference>
<keyword evidence="1" id="KW-1133">Transmembrane helix</keyword>
<feature type="transmembrane region" description="Helical" evidence="1">
    <location>
        <begin position="254"/>
        <end position="275"/>
    </location>
</feature>
<dbReference type="InterPro" id="IPR002656">
    <property type="entry name" value="Acyl_transf_3_dom"/>
</dbReference>
<sequence length="400" mass="44717">MQPGKSDYEHYWDPLRALLMLLGIPYHASLLYSHVLPWDIKDFDTSPLLSALGAALSTFRMPAFFLVAGYFSTMVIGKKGKMRWLRQRFLRLGVPFIVAILLLGPLQLFLLQLAGVAKGDIPADRLLESLPGLLRPSEQWIMHLWFLPALIFYSILLAGLLFLAERPPLAYVRDWFGSLRQRHTTLFFAALCLVPVVWELMIYGSGLLAAKSGSGLFLLYERASDPYARYLPFFLIGALLHRDRALFHRFRQTGLLTGVIAAGAIATAVILRLQYPFSNSALLVLVSAIAAVAASRLLIDLACRYFDRPNRLARRMTDASFTIYLFHHPLIYAFGTLFILIALPPILEFTIIVAATTAVAYLLHQAIRLSPLALFLFNGIRKPRGADDIGTQAGASQTLR</sequence>
<accession>A0A1S7RZJ8</accession>
<feature type="transmembrane region" description="Helical" evidence="1">
    <location>
        <begin position="92"/>
        <end position="114"/>
    </location>
</feature>
<evidence type="ECO:0000256" key="1">
    <source>
        <dbReference type="SAM" id="Phobius"/>
    </source>
</evidence>
<proteinExistence type="predicted"/>
<dbReference type="EMBL" id="FBWG01000047">
    <property type="protein sequence ID" value="CUX60218.1"/>
    <property type="molecule type" value="Genomic_DNA"/>
</dbReference>
<feature type="transmembrane region" description="Helical" evidence="1">
    <location>
        <begin position="226"/>
        <end position="242"/>
    </location>
</feature>
<organism evidence="3 4">
    <name type="scientific">Agrobacterium deltaense Zutra 3/1</name>
    <dbReference type="NCBI Taxonomy" id="1183427"/>
    <lineage>
        <taxon>Bacteria</taxon>
        <taxon>Pseudomonadati</taxon>
        <taxon>Pseudomonadota</taxon>
        <taxon>Alphaproteobacteria</taxon>
        <taxon>Hyphomicrobiales</taxon>
        <taxon>Rhizobiaceae</taxon>
        <taxon>Rhizobium/Agrobacterium group</taxon>
        <taxon>Agrobacterium</taxon>
    </lineage>
</organism>
<feature type="transmembrane region" description="Helical" evidence="1">
    <location>
        <begin position="140"/>
        <end position="164"/>
    </location>
</feature>